<comment type="similarity">
    <text evidence="1">Belongs to the non-flavoprotein flavin reductase family.</text>
</comment>
<comment type="caution">
    <text evidence="4">The sequence shown here is derived from an EMBL/GenBank/DDBJ whole genome shotgun (WGS) entry which is preliminary data.</text>
</comment>
<protein>
    <submittedName>
        <fullName evidence="4">Oxidoreductase</fullName>
    </submittedName>
</protein>
<evidence type="ECO:0000256" key="1">
    <source>
        <dbReference type="ARBA" id="ARBA00008898"/>
    </source>
</evidence>
<dbReference type="RefSeq" id="WP_218038045.1">
    <property type="nucleotide sequence ID" value="NZ_BAAAHM010000001.1"/>
</dbReference>
<sequence>MNGNLAAGAAVSAADSDFRRPFRDALGHFASGITVLTGEHDGKRLGMTCQSFFSVSLEPPLISVSVSQSSSTFPNIRSSGQFCVNVLTARQRWVSDRFAASAEDRWRGLEPAASPAGNPIIPGSLMWIDCTIVAEHLSGDHALVVGEVTAFDRPQEQSEGPLLYYRGAYRVLRGAEAVI</sequence>
<dbReference type="EMBL" id="BLAF01000004">
    <property type="protein sequence ID" value="GES17338.1"/>
    <property type="molecule type" value="Genomic_DNA"/>
</dbReference>
<evidence type="ECO:0000259" key="3">
    <source>
        <dbReference type="SMART" id="SM00903"/>
    </source>
</evidence>
<dbReference type="InterPro" id="IPR050268">
    <property type="entry name" value="NADH-dep_flavin_reductase"/>
</dbReference>
<dbReference type="SMART" id="SM00903">
    <property type="entry name" value="Flavin_Reduct"/>
    <property type="match status" value="1"/>
</dbReference>
<dbReference type="Gene3D" id="2.30.110.10">
    <property type="entry name" value="Electron Transport, Fmn-binding Protein, Chain A"/>
    <property type="match status" value="1"/>
</dbReference>
<reference evidence="4 5" key="1">
    <citation type="submission" date="2019-10" db="EMBL/GenBank/DDBJ databases">
        <title>Whole genome shotgun sequence of Acrocarpospora pleiomorpha NBRC 16267.</title>
        <authorList>
            <person name="Ichikawa N."/>
            <person name="Kimura A."/>
            <person name="Kitahashi Y."/>
            <person name="Komaki H."/>
            <person name="Oguchi A."/>
        </authorList>
    </citation>
    <scope>NUCLEOTIDE SEQUENCE [LARGE SCALE GENOMIC DNA]</scope>
    <source>
        <strain evidence="4 5">NBRC 16267</strain>
    </source>
</reference>
<dbReference type="Pfam" id="PF01613">
    <property type="entry name" value="Flavin_Reduct"/>
    <property type="match status" value="1"/>
</dbReference>
<dbReference type="InterPro" id="IPR012349">
    <property type="entry name" value="Split_barrel_FMN-bd"/>
</dbReference>
<dbReference type="AlphaFoldDB" id="A0A5M3XGX9"/>
<proteinExistence type="inferred from homology"/>
<evidence type="ECO:0000313" key="5">
    <source>
        <dbReference type="Proteomes" id="UP000377595"/>
    </source>
</evidence>
<evidence type="ECO:0000313" key="4">
    <source>
        <dbReference type="EMBL" id="GES17338.1"/>
    </source>
</evidence>
<dbReference type="GO" id="GO:0010181">
    <property type="term" value="F:FMN binding"/>
    <property type="evidence" value="ECO:0007669"/>
    <property type="project" value="InterPro"/>
</dbReference>
<dbReference type="SUPFAM" id="SSF50475">
    <property type="entry name" value="FMN-binding split barrel"/>
    <property type="match status" value="1"/>
</dbReference>
<dbReference type="Proteomes" id="UP000377595">
    <property type="component" value="Unassembled WGS sequence"/>
</dbReference>
<gene>
    <name evidence="4" type="ORF">Aple_002330</name>
</gene>
<dbReference type="GO" id="GO:0042602">
    <property type="term" value="F:riboflavin reductase (NADPH) activity"/>
    <property type="evidence" value="ECO:0007669"/>
    <property type="project" value="TreeGrafter"/>
</dbReference>
<name>A0A5M3XGX9_9ACTN</name>
<dbReference type="PANTHER" id="PTHR30466">
    <property type="entry name" value="FLAVIN REDUCTASE"/>
    <property type="match status" value="1"/>
</dbReference>
<accession>A0A5M3XGX9</accession>
<feature type="domain" description="Flavin reductase like" evidence="3">
    <location>
        <begin position="26"/>
        <end position="171"/>
    </location>
</feature>
<keyword evidence="5" id="KW-1185">Reference proteome</keyword>
<organism evidence="4 5">
    <name type="scientific">Acrocarpospora pleiomorpha</name>
    <dbReference type="NCBI Taxonomy" id="90975"/>
    <lineage>
        <taxon>Bacteria</taxon>
        <taxon>Bacillati</taxon>
        <taxon>Actinomycetota</taxon>
        <taxon>Actinomycetes</taxon>
        <taxon>Streptosporangiales</taxon>
        <taxon>Streptosporangiaceae</taxon>
        <taxon>Acrocarpospora</taxon>
    </lineage>
</organism>
<evidence type="ECO:0000256" key="2">
    <source>
        <dbReference type="ARBA" id="ARBA00023002"/>
    </source>
</evidence>
<dbReference type="PANTHER" id="PTHR30466:SF11">
    <property type="entry name" value="FLAVIN-DEPENDENT MONOOXYGENASE, REDUCTASE SUBUNIT HSAB"/>
    <property type="match status" value="1"/>
</dbReference>
<keyword evidence="2" id="KW-0560">Oxidoreductase</keyword>
<dbReference type="InterPro" id="IPR002563">
    <property type="entry name" value="Flavin_Rdtase-like_dom"/>
</dbReference>